<dbReference type="Proteomes" id="UP001189429">
    <property type="component" value="Unassembled WGS sequence"/>
</dbReference>
<proteinExistence type="inferred from homology"/>
<dbReference type="Pfam" id="PF07732">
    <property type="entry name" value="Cu-oxidase_3"/>
    <property type="match status" value="1"/>
</dbReference>
<dbReference type="InterPro" id="IPR002355">
    <property type="entry name" value="Cu_oxidase_Cu_BS"/>
</dbReference>
<evidence type="ECO:0008006" key="9">
    <source>
        <dbReference type="Google" id="ProtNLM"/>
    </source>
</evidence>
<dbReference type="SUPFAM" id="SSF49503">
    <property type="entry name" value="Cupredoxins"/>
    <property type="match status" value="3"/>
</dbReference>
<keyword evidence="2" id="KW-0479">Metal-binding</keyword>
<evidence type="ECO:0000256" key="2">
    <source>
        <dbReference type="ARBA" id="ARBA00022723"/>
    </source>
</evidence>
<feature type="region of interest" description="Disordered" evidence="4">
    <location>
        <begin position="392"/>
        <end position="428"/>
    </location>
</feature>
<dbReference type="InterPro" id="IPR008972">
    <property type="entry name" value="Cupredoxin"/>
</dbReference>
<dbReference type="InterPro" id="IPR011706">
    <property type="entry name" value="Cu-oxidase_C"/>
</dbReference>
<keyword evidence="8" id="KW-1185">Reference proteome</keyword>
<feature type="domain" description="Plastocyanin-like" evidence="6">
    <location>
        <begin position="160"/>
        <end position="238"/>
    </location>
</feature>
<dbReference type="PANTHER" id="PTHR11709">
    <property type="entry name" value="MULTI-COPPER OXIDASE"/>
    <property type="match status" value="1"/>
</dbReference>
<comment type="similarity">
    <text evidence="1">Belongs to the multicopper oxidase family.</text>
</comment>
<accession>A0ABN9TU31</accession>
<evidence type="ECO:0000313" key="8">
    <source>
        <dbReference type="Proteomes" id="UP001189429"/>
    </source>
</evidence>
<dbReference type="Gene3D" id="2.60.40.420">
    <property type="entry name" value="Cupredoxins - blue copper proteins"/>
    <property type="match status" value="3"/>
</dbReference>
<dbReference type="PROSITE" id="PS00080">
    <property type="entry name" value="MULTICOPPER_OXIDASE2"/>
    <property type="match status" value="1"/>
</dbReference>
<evidence type="ECO:0000256" key="3">
    <source>
        <dbReference type="ARBA" id="ARBA00023002"/>
    </source>
</evidence>
<keyword evidence="3" id="KW-0560">Oxidoreductase</keyword>
<dbReference type="EMBL" id="CAUYUJ010015072">
    <property type="protein sequence ID" value="CAK0849570.1"/>
    <property type="molecule type" value="Genomic_DNA"/>
</dbReference>
<dbReference type="PANTHER" id="PTHR11709:SF2">
    <property type="entry name" value="MULTICOPPER OXIDASE LPR1"/>
    <property type="match status" value="1"/>
</dbReference>
<comment type="caution">
    <text evidence="7">The sequence shown here is derived from an EMBL/GenBank/DDBJ whole genome shotgun (WGS) entry which is preliminary data.</text>
</comment>
<dbReference type="InterPro" id="IPR011707">
    <property type="entry name" value="Cu-oxidase-like_N"/>
</dbReference>
<evidence type="ECO:0000256" key="4">
    <source>
        <dbReference type="SAM" id="MobiDB-lite"/>
    </source>
</evidence>
<evidence type="ECO:0000313" key="7">
    <source>
        <dbReference type="EMBL" id="CAK0849570.1"/>
    </source>
</evidence>
<gene>
    <name evidence="7" type="ORF">PCOR1329_LOCUS42232</name>
</gene>
<sequence>MEEMWSPEICVYFLVCPWAPSSQKAGRLPSVATLAQDTSPFGFRPRLKRRSERGAHCARTMLRQSFVAAVALAPGVAATSGRRRYHELAYPSEVQAADGEYTLEMGEGLLLPNLPTRVYVNGPTFRMQPGESLRIKLQNSLSAEHNVGCDVTGTEYCEAATTNLHTHGLHTSPAGPDERGVSSDDVSLAVEPGASRQYEFTIPDYHMGGTHWYHPHHHHATALQAGGGAAGALIVDDPPGYLPEAYASMVEKVLVISNHNLAALENIAQMAHSGLLENASAIAAAEGYAENVFLVNGQLAPTMSINSHVWYRLRTVFAAVQQGLRLHVDPRESGLANCSWYLIAKDGVYLNEIPRKIDRADLVPGARADIAMSCTCATYPCRAVLRSQPFPTDQISRRMSDPQTTTDGPATTVEPGADGQTNDAPTDDATADVAEVTVLKIIITETAGGTVQELPVFSPDRPCYLADLRQASVPNGQSGAHMVLSGPLRAVTWDGEGTSMTYQNMKAGNNGTGYTMKEWPPITEFTVGSVYEWSVSFNGHPLHLHVNPYQIQDMSGESSRDSGYYQAGDWHDTLMLDVDATVRMNVDRFTGSMVVHCHILSHEDEGMMSLIGLTGTEGAAYSHDGATGCYSTAWSPGQAQIVSGAPGPAWGGLGALALAAAAAL</sequence>
<evidence type="ECO:0000259" key="5">
    <source>
        <dbReference type="Pfam" id="PF07731"/>
    </source>
</evidence>
<name>A0ABN9TU31_9DINO</name>
<evidence type="ECO:0000256" key="1">
    <source>
        <dbReference type="ARBA" id="ARBA00010609"/>
    </source>
</evidence>
<evidence type="ECO:0000259" key="6">
    <source>
        <dbReference type="Pfam" id="PF07732"/>
    </source>
</evidence>
<dbReference type="InterPro" id="IPR045087">
    <property type="entry name" value="Cu-oxidase_fam"/>
</dbReference>
<protein>
    <recommendedName>
        <fullName evidence="9">Plastocyanin-like domain-containing protein</fullName>
    </recommendedName>
</protein>
<reference evidence="7" key="1">
    <citation type="submission" date="2023-10" db="EMBL/GenBank/DDBJ databases">
        <authorList>
            <person name="Chen Y."/>
            <person name="Shah S."/>
            <person name="Dougan E. K."/>
            <person name="Thang M."/>
            <person name="Chan C."/>
        </authorList>
    </citation>
    <scope>NUCLEOTIDE SEQUENCE [LARGE SCALE GENOMIC DNA]</scope>
</reference>
<organism evidence="7 8">
    <name type="scientific">Prorocentrum cordatum</name>
    <dbReference type="NCBI Taxonomy" id="2364126"/>
    <lineage>
        <taxon>Eukaryota</taxon>
        <taxon>Sar</taxon>
        <taxon>Alveolata</taxon>
        <taxon>Dinophyceae</taxon>
        <taxon>Prorocentrales</taxon>
        <taxon>Prorocentraceae</taxon>
        <taxon>Prorocentrum</taxon>
    </lineage>
</organism>
<dbReference type="Pfam" id="PF07731">
    <property type="entry name" value="Cu-oxidase_2"/>
    <property type="match status" value="1"/>
</dbReference>
<feature type="domain" description="Plastocyanin-like" evidence="5">
    <location>
        <begin position="504"/>
        <end position="608"/>
    </location>
</feature>